<name>A0A0E9Q1V1_ANGAN</name>
<sequence length="15" mass="1716">MQSLSVPLLLMSHIF</sequence>
<protein>
    <submittedName>
        <fullName evidence="1">Uncharacterized protein</fullName>
    </submittedName>
</protein>
<evidence type="ECO:0000313" key="1">
    <source>
        <dbReference type="EMBL" id="JAH10108.1"/>
    </source>
</evidence>
<accession>A0A0E9Q1V1</accession>
<reference evidence="1" key="1">
    <citation type="submission" date="2014-11" db="EMBL/GenBank/DDBJ databases">
        <authorList>
            <person name="Amaro Gonzalez C."/>
        </authorList>
    </citation>
    <scope>NUCLEOTIDE SEQUENCE</scope>
</reference>
<proteinExistence type="predicted"/>
<organism evidence="1">
    <name type="scientific">Anguilla anguilla</name>
    <name type="common">European freshwater eel</name>
    <name type="synonym">Muraena anguilla</name>
    <dbReference type="NCBI Taxonomy" id="7936"/>
    <lineage>
        <taxon>Eukaryota</taxon>
        <taxon>Metazoa</taxon>
        <taxon>Chordata</taxon>
        <taxon>Craniata</taxon>
        <taxon>Vertebrata</taxon>
        <taxon>Euteleostomi</taxon>
        <taxon>Actinopterygii</taxon>
        <taxon>Neopterygii</taxon>
        <taxon>Teleostei</taxon>
        <taxon>Anguilliformes</taxon>
        <taxon>Anguillidae</taxon>
        <taxon>Anguilla</taxon>
    </lineage>
</organism>
<reference evidence="1" key="2">
    <citation type="journal article" date="2015" name="Fish Shellfish Immunol.">
        <title>Early steps in the European eel (Anguilla anguilla)-Vibrio vulnificus interaction in the gills: Role of the RtxA13 toxin.</title>
        <authorList>
            <person name="Callol A."/>
            <person name="Pajuelo D."/>
            <person name="Ebbesson L."/>
            <person name="Teles M."/>
            <person name="MacKenzie S."/>
            <person name="Amaro C."/>
        </authorList>
    </citation>
    <scope>NUCLEOTIDE SEQUENCE</scope>
</reference>
<dbReference type="EMBL" id="GBXM01098469">
    <property type="protein sequence ID" value="JAH10108.1"/>
    <property type="molecule type" value="Transcribed_RNA"/>
</dbReference>